<organism evidence="1 2">
    <name type="scientific">Cirrhinus molitorella</name>
    <name type="common">mud carp</name>
    <dbReference type="NCBI Taxonomy" id="172907"/>
    <lineage>
        <taxon>Eukaryota</taxon>
        <taxon>Metazoa</taxon>
        <taxon>Chordata</taxon>
        <taxon>Craniata</taxon>
        <taxon>Vertebrata</taxon>
        <taxon>Euteleostomi</taxon>
        <taxon>Actinopterygii</taxon>
        <taxon>Neopterygii</taxon>
        <taxon>Teleostei</taxon>
        <taxon>Ostariophysi</taxon>
        <taxon>Cypriniformes</taxon>
        <taxon>Cyprinidae</taxon>
        <taxon>Labeoninae</taxon>
        <taxon>Labeonini</taxon>
        <taxon>Cirrhinus</taxon>
    </lineage>
</organism>
<name>A0ABR3NI85_9TELE</name>
<comment type="caution">
    <text evidence="1">The sequence shown here is derived from an EMBL/GenBank/DDBJ whole genome shotgun (WGS) entry which is preliminary data.</text>
</comment>
<reference evidence="1 2" key="1">
    <citation type="submission" date="2023-09" db="EMBL/GenBank/DDBJ databases">
        <authorList>
            <person name="Wang M."/>
        </authorList>
    </citation>
    <scope>NUCLEOTIDE SEQUENCE [LARGE SCALE GENOMIC DNA]</scope>
    <source>
        <strain evidence="1">GT-2023</strain>
        <tissue evidence="1">Liver</tissue>
    </source>
</reference>
<dbReference type="Proteomes" id="UP001558613">
    <property type="component" value="Unassembled WGS sequence"/>
</dbReference>
<protein>
    <submittedName>
        <fullName evidence="1">Uncharacterized protein</fullName>
    </submittedName>
</protein>
<accession>A0ABR3NI85</accession>
<evidence type="ECO:0000313" key="2">
    <source>
        <dbReference type="Proteomes" id="UP001558613"/>
    </source>
</evidence>
<proteinExistence type="predicted"/>
<evidence type="ECO:0000313" key="1">
    <source>
        <dbReference type="EMBL" id="KAL1276619.1"/>
    </source>
</evidence>
<dbReference type="EMBL" id="JAYMGO010000004">
    <property type="protein sequence ID" value="KAL1276619.1"/>
    <property type="molecule type" value="Genomic_DNA"/>
</dbReference>
<gene>
    <name evidence="1" type="ORF">QQF64_036242</name>
</gene>
<keyword evidence="2" id="KW-1185">Reference proteome</keyword>
<sequence length="116" mass="12998">MFGGAEPLPVSATPHDLESEVTVPSAHAFVQRCHRTWRRARETLLRVGSCMKAQADRHRSKPPVYVVVQQSLFTHLSALLHVVMLSLDSVLFLGWCSPVFLEDYSFAPGNSFLDFV</sequence>